<sequence length="44" mass="4904">MLENCVGFSKIAERLSIPAWFCAESMWGIGVVLSWNIVSRFVVG</sequence>
<feature type="transmembrane region" description="Helical" evidence="1">
    <location>
        <begin position="17"/>
        <end position="38"/>
    </location>
</feature>
<accession>A0A098EGI7</accession>
<organism evidence="2 3">
    <name type="scientific">Anaplasma phagocytophilum</name>
    <name type="common">Ehrlichia phagocytophila</name>
    <dbReference type="NCBI Taxonomy" id="948"/>
    <lineage>
        <taxon>Bacteria</taxon>
        <taxon>Pseudomonadati</taxon>
        <taxon>Pseudomonadota</taxon>
        <taxon>Alphaproteobacteria</taxon>
        <taxon>Rickettsiales</taxon>
        <taxon>Anaplasmataceae</taxon>
        <taxon>Anaplasma</taxon>
        <taxon>phagocytophilum group</taxon>
    </lineage>
</organism>
<keyword evidence="1" id="KW-0812">Transmembrane</keyword>
<evidence type="ECO:0000313" key="3">
    <source>
        <dbReference type="Proteomes" id="UP000055047"/>
    </source>
</evidence>
<name>A0A098EGI7_ANAPH</name>
<keyword evidence="1" id="KW-1133">Transmembrane helix</keyword>
<dbReference type="EMBL" id="CCXQ01000111">
    <property type="protein sequence ID" value="CEG20892.1"/>
    <property type="molecule type" value="Genomic_DNA"/>
</dbReference>
<evidence type="ECO:0000313" key="2">
    <source>
        <dbReference type="EMBL" id="CEG20892.1"/>
    </source>
</evidence>
<protein>
    <submittedName>
        <fullName evidence="2">Uncharacterized protein</fullName>
    </submittedName>
</protein>
<dbReference type="AlphaFoldDB" id="A0A098EGI7"/>
<evidence type="ECO:0000256" key="1">
    <source>
        <dbReference type="SAM" id="Phobius"/>
    </source>
</evidence>
<keyword evidence="1" id="KW-0472">Membrane</keyword>
<gene>
    <name evidence="2" type="ORF">ANAPHAGO_00364</name>
</gene>
<dbReference type="Proteomes" id="UP000055047">
    <property type="component" value="Unassembled WGS sequence"/>
</dbReference>
<proteinExistence type="predicted"/>
<reference evidence="2 3" key="1">
    <citation type="submission" date="2014-09" db="EMBL/GenBank/DDBJ databases">
        <authorList>
            <person name="Loux Valentin"/>
            <person name="Dugat Thibaut"/>
        </authorList>
    </citation>
    <scope>NUCLEOTIDE SEQUENCE [LARGE SCALE GENOMIC DNA]</scope>
    <source>
        <strain evidence="2 3">BOV-10_179</strain>
    </source>
</reference>